<dbReference type="InterPro" id="IPR025178">
    <property type="entry name" value="Lnb_N"/>
</dbReference>
<feature type="domain" description="Lnb N-terminal periplasmic" evidence="3">
    <location>
        <begin position="125"/>
        <end position="277"/>
    </location>
</feature>
<reference evidence="5" key="1">
    <citation type="journal article" date="2019" name="Int. J. Syst. Evol. Microbiol.">
        <title>The Global Catalogue of Microorganisms (GCM) 10K type strain sequencing project: providing services to taxonomists for standard genome sequencing and annotation.</title>
        <authorList>
            <consortium name="The Broad Institute Genomics Platform"/>
            <consortium name="The Broad Institute Genome Sequencing Center for Infectious Disease"/>
            <person name="Wu L."/>
            <person name="Ma J."/>
        </authorList>
    </citation>
    <scope>NUCLEOTIDE SEQUENCE [LARGE SCALE GENOMIC DNA]</scope>
    <source>
        <strain evidence="5">NBRC 111980</strain>
    </source>
</reference>
<evidence type="ECO:0000313" key="5">
    <source>
        <dbReference type="Proteomes" id="UP001156670"/>
    </source>
</evidence>
<dbReference type="RefSeq" id="WP_284320831.1">
    <property type="nucleotide sequence ID" value="NZ_BSOB01000017.1"/>
</dbReference>
<accession>A0ABQ5XQV3</accession>
<keyword evidence="2" id="KW-0472">Membrane</keyword>
<keyword evidence="2" id="KW-0812">Transmembrane</keyword>
<evidence type="ECO:0000256" key="2">
    <source>
        <dbReference type="SAM" id="Phobius"/>
    </source>
</evidence>
<keyword evidence="5" id="KW-1185">Reference proteome</keyword>
<evidence type="ECO:0000256" key="1">
    <source>
        <dbReference type="SAM" id="MobiDB-lite"/>
    </source>
</evidence>
<name>A0ABQ5XQV3_9GAMM</name>
<evidence type="ECO:0000259" key="3">
    <source>
        <dbReference type="Pfam" id="PF13387"/>
    </source>
</evidence>
<dbReference type="EMBL" id="BSOB01000017">
    <property type="protein sequence ID" value="GLQ93107.1"/>
    <property type="molecule type" value="Genomic_DNA"/>
</dbReference>
<feature type="transmembrane region" description="Helical" evidence="2">
    <location>
        <begin position="35"/>
        <end position="54"/>
    </location>
</feature>
<proteinExistence type="predicted"/>
<dbReference type="Pfam" id="PF13387">
    <property type="entry name" value="Lnb_N"/>
    <property type="match status" value="1"/>
</dbReference>
<organism evidence="4 5">
    <name type="scientific">Dyella acidisoli</name>
    <dbReference type="NCBI Taxonomy" id="1867834"/>
    <lineage>
        <taxon>Bacteria</taxon>
        <taxon>Pseudomonadati</taxon>
        <taxon>Pseudomonadota</taxon>
        <taxon>Gammaproteobacteria</taxon>
        <taxon>Lysobacterales</taxon>
        <taxon>Rhodanobacteraceae</taxon>
        <taxon>Dyella</taxon>
    </lineage>
</organism>
<dbReference type="Proteomes" id="UP001156670">
    <property type="component" value="Unassembled WGS sequence"/>
</dbReference>
<keyword evidence="2" id="KW-1133">Transmembrane helix</keyword>
<gene>
    <name evidence="4" type="ORF">GCM10007901_20580</name>
</gene>
<sequence length="332" mass="37555">MVVRWMLRVLLVLAVVLTGGWGAMALWYQVPGGAVARWLASAVWVAFTLALIAIGWSRRSVLPFGLYALAFMTLLAWWSTISPSNRRDWADDVSRSLTGNVDGHMATLYNVRNFHWRSDDDYDIRWETRQYDLDRLTSADLILSSWGMPGIVHALLSFGFDDGTHVVFSVEVRRQRNQSFSSIGGFFKHFERIIVAADERDVIRVRTNVRGETDHLYRLQMSKPAMHALFVSYVQEANELATKPAFYNTVTSNCVTIVYGMAKQIDPGLPYDYRLLLTARLPSYLYDVGALDRHYPLDVLINQGDITARARASGPDDDFSRAIRTPPEPGGK</sequence>
<feature type="region of interest" description="Disordered" evidence="1">
    <location>
        <begin position="311"/>
        <end position="332"/>
    </location>
</feature>
<evidence type="ECO:0000313" key="4">
    <source>
        <dbReference type="EMBL" id="GLQ93107.1"/>
    </source>
</evidence>
<comment type="caution">
    <text evidence="4">The sequence shown here is derived from an EMBL/GenBank/DDBJ whole genome shotgun (WGS) entry which is preliminary data.</text>
</comment>
<protein>
    <submittedName>
        <fullName evidence="4">Membrane protein</fullName>
    </submittedName>
</protein>
<feature type="transmembrane region" description="Helical" evidence="2">
    <location>
        <begin position="61"/>
        <end position="78"/>
    </location>
</feature>